<comment type="caution">
    <text evidence="1">The sequence shown here is derived from an EMBL/GenBank/DDBJ whole genome shotgun (WGS) entry which is preliminary data.</text>
</comment>
<dbReference type="RefSeq" id="WP_307325619.1">
    <property type="nucleotide sequence ID" value="NZ_JAUSUG010000008.1"/>
</dbReference>
<dbReference type="Proteomes" id="UP001230005">
    <property type="component" value="Unassembled WGS sequence"/>
</dbReference>
<evidence type="ECO:0000313" key="1">
    <source>
        <dbReference type="EMBL" id="MDQ0254944.1"/>
    </source>
</evidence>
<gene>
    <name evidence="1" type="ORF">J2S74_002326</name>
</gene>
<name>A0ABT9ZUQ0_9BACI</name>
<organism evidence="1 2">
    <name type="scientific">Evansella vedderi</name>
    <dbReference type="NCBI Taxonomy" id="38282"/>
    <lineage>
        <taxon>Bacteria</taxon>
        <taxon>Bacillati</taxon>
        <taxon>Bacillota</taxon>
        <taxon>Bacilli</taxon>
        <taxon>Bacillales</taxon>
        <taxon>Bacillaceae</taxon>
        <taxon>Evansella</taxon>
    </lineage>
</organism>
<evidence type="ECO:0000313" key="2">
    <source>
        <dbReference type="Proteomes" id="UP001230005"/>
    </source>
</evidence>
<keyword evidence="2" id="KW-1185">Reference proteome</keyword>
<reference evidence="1 2" key="1">
    <citation type="submission" date="2023-07" db="EMBL/GenBank/DDBJ databases">
        <title>Genomic Encyclopedia of Type Strains, Phase IV (KMG-IV): sequencing the most valuable type-strain genomes for metagenomic binning, comparative biology and taxonomic classification.</title>
        <authorList>
            <person name="Goeker M."/>
        </authorList>
    </citation>
    <scope>NUCLEOTIDE SEQUENCE [LARGE SCALE GENOMIC DNA]</scope>
    <source>
        <strain evidence="1 2">DSM 9768</strain>
    </source>
</reference>
<proteinExistence type="predicted"/>
<protein>
    <submittedName>
        <fullName evidence="1">Uncharacterized protein</fullName>
    </submittedName>
</protein>
<sequence>MAYRRRPVSFNLDNPHQKKLSEFCDKEGGKNFSGFVKDVLFLYMNGKLSAAPMDGGEEETVMEFEPNSTGSEKSLINDIL</sequence>
<accession>A0ABT9ZUQ0</accession>
<dbReference type="EMBL" id="JAUSUG010000008">
    <property type="protein sequence ID" value="MDQ0254944.1"/>
    <property type="molecule type" value="Genomic_DNA"/>
</dbReference>